<reference evidence="5 6" key="1">
    <citation type="submission" date="2020-08" db="EMBL/GenBank/DDBJ databases">
        <title>Sequencing the genomes of 1000 actinobacteria strains.</title>
        <authorList>
            <person name="Klenk H.-P."/>
        </authorList>
    </citation>
    <scope>NUCLEOTIDE SEQUENCE [LARGE SCALE GENOMIC DNA]</scope>
    <source>
        <strain evidence="5 6">DSM 22826</strain>
    </source>
</reference>
<dbReference type="GO" id="GO:0003700">
    <property type="term" value="F:DNA-binding transcription factor activity"/>
    <property type="evidence" value="ECO:0007669"/>
    <property type="project" value="InterPro"/>
</dbReference>
<keyword evidence="6" id="KW-1185">Reference proteome</keyword>
<evidence type="ECO:0000256" key="3">
    <source>
        <dbReference type="ARBA" id="ARBA00023163"/>
    </source>
</evidence>
<dbReference type="RefSeq" id="WP_183511688.1">
    <property type="nucleotide sequence ID" value="NZ_BAABGK010000012.1"/>
</dbReference>
<evidence type="ECO:0000313" key="6">
    <source>
        <dbReference type="Proteomes" id="UP000523000"/>
    </source>
</evidence>
<keyword evidence="3" id="KW-0804">Transcription</keyword>
<organism evidence="5 6">
    <name type="scientific">Paeniglutamicibacter cryotolerans</name>
    <dbReference type="NCBI Taxonomy" id="670079"/>
    <lineage>
        <taxon>Bacteria</taxon>
        <taxon>Bacillati</taxon>
        <taxon>Actinomycetota</taxon>
        <taxon>Actinomycetes</taxon>
        <taxon>Micrococcales</taxon>
        <taxon>Micrococcaceae</taxon>
        <taxon>Paeniglutamicibacter</taxon>
    </lineage>
</organism>
<protein>
    <submittedName>
        <fullName evidence="5">DNA-binding transcriptional regulator YhcF (GntR family)</fullName>
    </submittedName>
</protein>
<gene>
    <name evidence="5" type="ORF">E9229_002606</name>
</gene>
<keyword evidence="1" id="KW-0805">Transcription regulation</keyword>
<dbReference type="CDD" id="cd07377">
    <property type="entry name" value="WHTH_GntR"/>
    <property type="match status" value="1"/>
</dbReference>
<dbReference type="AlphaFoldDB" id="A0A839QP47"/>
<dbReference type="SUPFAM" id="SSF46785">
    <property type="entry name" value="Winged helix' DNA-binding domain"/>
    <property type="match status" value="1"/>
</dbReference>
<dbReference type="SMART" id="SM00345">
    <property type="entry name" value="HTH_GNTR"/>
    <property type="match status" value="1"/>
</dbReference>
<dbReference type="InterPro" id="IPR000524">
    <property type="entry name" value="Tscrpt_reg_HTH_GntR"/>
</dbReference>
<sequence length="128" mass="13983">MQVLEDSTPIFQQIASLIENDIVEGMLAEETQAPSSNEFASFYRINPATAAKGLNLLVDDGILYKRRGIGMFVAPGARERLLARRREEFILRYVTPAAIEARKLGIGTEQLTAMFKASGSTTESTTGA</sequence>
<feature type="domain" description="HTH gntR-type" evidence="4">
    <location>
        <begin position="8"/>
        <end position="76"/>
    </location>
</feature>
<accession>A0A839QP47</accession>
<dbReference type="InterPro" id="IPR036388">
    <property type="entry name" value="WH-like_DNA-bd_sf"/>
</dbReference>
<comment type="caution">
    <text evidence="5">The sequence shown here is derived from an EMBL/GenBank/DDBJ whole genome shotgun (WGS) entry which is preliminary data.</text>
</comment>
<evidence type="ECO:0000313" key="5">
    <source>
        <dbReference type="EMBL" id="MBB2996415.1"/>
    </source>
</evidence>
<dbReference type="EMBL" id="JACHVS010000001">
    <property type="protein sequence ID" value="MBB2996415.1"/>
    <property type="molecule type" value="Genomic_DNA"/>
</dbReference>
<evidence type="ECO:0000256" key="1">
    <source>
        <dbReference type="ARBA" id="ARBA00023015"/>
    </source>
</evidence>
<proteinExistence type="predicted"/>
<dbReference type="InterPro" id="IPR036390">
    <property type="entry name" value="WH_DNA-bd_sf"/>
</dbReference>
<name>A0A839QP47_9MICC</name>
<dbReference type="GO" id="GO:0003677">
    <property type="term" value="F:DNA binding"/>
    <property type="evidence" value="ECO:0007669"/>
    <property type="project" value="UniProtKB-KW"/>
</dbReference>
<keyword evidence="2 5" id="KW-0238">DNA-binding</keyword>
<dbReference type="Gene3D" id="1.10.10.10">
    <property type="entry name" value="Winged helix-like DNA-binding domain superfamily/Winged helix DNA-binding domain"/>
    <property type="match status" value="1"/>
</dbReference>
<evidence type="ECO:0000259" key="4">
    <source>
        <dbReference type="PROSITE" id="PS50949"/>
    </source>
</evidence>
<evidence type="ECO:0000256" key="2">
    <source>
        <dbReference type="ARBA" id="ARBA00023125"/>
    </source>
</evidence>
<dbReference type="PANTHER" id="PTHR38445:SF10">
    <property type="entry name" value="GNTR-FAMILY TRANSCRIPTIONAL REGULATOR"/>
    <property type="match status" value="1"/>
</dbReference>
<dbReference type="Pfam" id="PF00392">
    <property type="entry name" value="GntR"/>
    <property type="match status" value="1"/>
</dbReference>
<dbReference type="PROSITE" id="PS50949">
    <property type="entry name" value="HTH_GNTR"/>
    <property type="match status" value="1"/>
</dbReference>
<dbReference type="PANTHER" id="PTHR38445">
    <property type="entry name" value="HTH-TYPE TRANSCRIPTIONAL REPRESSOR YTRA"/>
    <property type="match status" value="1"/>
</dbReference>
<dbReference type="Proteomes" id="UP000523000">
    <property type="component" value="Unassembled WGS sequence"/>
</dbReference>